<evidence type="ECO:0000313" key="1">
    <source>
        <dbReference type="EMBL" id="RFU24907.1"/>
    </source>
</evidence>
<dbReference type="EMBL" id="NCSJ02000389">
    <property type="protein sequence ID" value="RFU24907.1"/>
    <property type="molecule type" value="Genomic_DNA"/>
</dbReference>
<dbReference type="InterPro" id="IPR053175">
    <property type="entry name" value="DHMBA_Reg_Transcription_Factor"/>
</dbReference>
<evidence type="ECO:0008006" key="3">
    <source>
        <dbReference type="Google" id="ProtNLM"/>
    </source>
</evidence>
<feature type="non-terminal residue" evidence="1">
    <location>
        <position position="1"/>
    </location>
</feature>
<dbReference type="Gene3D" id="3.50.50.60">
    <property type="entry name" value="FAD/NAD(P)-binding domain"/>
    <property type="match status" value="1"/>
</dbReference>
<keyword evidence="2" id="KW-1185">Reference proteome</keyword>
<proteinExistence type="predicted"/>
<comment type="caution">
    <text evidence="1">The sequence shown here is derived from an EMBL/GenBank/DDBJ whole genome shotgun (WGS) entry which is preliminary data.</text>
</comment>
<name>A0A3E2GV53_SCYLI</name>
<dbReference type="InterPro" id="IPR036188">
    <property type="entry name" value="FAD/NAD-bd_sf"/>
</dbReference>
<protein>
    <recommendedName>
        <fullName evidence="3">FAD-binding domain-containing protein</fullName>
    </recommendedName>
</protein>
<dbReference type="AlphaFoldDB" id="A0A3E2GV53"/>
<evidence type="ECO:0000313" key="2">
    <source>
        <dbReference type="Proteomes" id="UP000258309"/>
    </source>
</evidence>
<dbReference type="SUPFAM" id="SSF51905">
    <property type="entry name" value="FAD/NAD(P)-binding domain"/>
    <property type="match status" value="1"/>
</dbReference>
<gene>
    <name evidence="1" type="ORF">B7463_g11437</name>
</gene>
<dbReference type="Proteomes" id="UP000258309">
    <property type="component" value="Unassembled WGS sequence"/>
</dbReference>
<feature type="non-terminal residue" evidence="1">
    <location>
        <position position="781"/>
    </location>
</feature>
<reference evidence="1 2" key="1">
    <citation type="submission" date="2018-05" db="EMBL/GenBank/DDBJ databases">
        <title>Draft genome sequence of Scytalidium lignicola DSM 105466, a ubiquitous saprotrophic fungus.</title>
        <authorList>
            <person name="Buettner E."/>
            <person name="Gebauer A.M."/>
            <person name="Hofrichter M."/>
            <person name="Liers C."/>
            <person name="Kellner H."/>
        </authorList>
    </citation>
    <scope>NUCLEOTIDE SEQUENCE [LARGE SCALE GENOMIC DNA]</scope>
    <source>
        <strain evidence="1 2">DSM 105466</strain>
    </source>
</reference>
<organism evidence="1 2">
    <name type="scientific">Scytalidium lignicola</name>
    <name type="common">Hyphomycete</name>
    <dbReference type="NCBI Taxonomy" id="5539"/>
    <lineage>
        <taxon>Eukaryota</taxon>
        <taxon>Fungi</taxon>
        <taxon>Dikarya</taxon>
        <taxon>Ascomycota</taxon>
        <taxon>Pezizomycotina</taxon>
        <taxon>Leotiomycetes</taxon>
        <taxon>Leotiomycetes incertae sedis</taxon>
        <taxon>Scytalidium</taxon>
    </lineage>
</organism>
<dbReference type="PANTHER" id="PTHR38791">
    <property type="entry name" value="ZN(II)2CYS6 TRANSCRIPTION FACTOR (EUROFUNG)-RELATED-RELATED"/>
    <property type="match status" value="1"/>
</dbReference>
<accession>A0A3E2GV53</accession>
<dbReference type="PANTHER" id="PTHR38791:SF5">
    <property type="entry name" value="TRANSCRIPTION FACTOR DBAG-RELATED"/>
    <property type="match status" value="1"/>
</dbReference>
<sequence>MFHPPGSLGAFRESSDLSGRDIEIYEMATELKEVGVRTSFVSDSKLHWGSWTAFRAVFDASLTNSISDLPPDSTHWWRQDTNFFALRLGRNTYTIVSGIQLDPEDQNAPLKDVSWGQEASVKLLRDKYVVGNHYQYTERNKIIHFYLNFFCGSALSIWAFGNRAILIGNAAHAHDGAFATGGSLAINNAYAFYLAISSVFPVTATHKPPSDVIQKELKLYEATRKSHANRLLKMVLASNKAKATKIAPGILESDEDLRQRATKKPNTSWLHEHDVVKAFEETLGRENDDQETSWKQKLSPAGESGSCMRCLIAKRTCGGYEEDAGFIIRQYQKYGGNMLPFKVTARKCSLPVRTLIPGTNTFPEDCLPKEVSNEKTDEFALQSFFYEYRIVSTDHSLSRGFFDGLESMLRHLGLQSDLSKACKVVSFANHGIKLQRPYLLQKAEILYNDLLVSLARAIEATSSVNNAESLLVATLLGLYEMIIAKETEPGYHITHAKGVAAILKIENSPLDIFRVMQTIRSGHVFSLDRIIQDSFMFSISQRNSNPSLYGLWTILYPIWQKWEYILRNQSTRFENLCISMDELLALNERIIEWQEVQLQAFKPRTAGYVGLGQARSSTDAGYWPGRVDAYFDLYIASVWNICRTVRFLLLNLVLGLSKTVNSDKDFSREHRDILSLVEDLVSSIPYYLTEDVQCFLRDVGNNTAITCPGRSVGGLLLMHPLYLASTLVAIPPEMRDYMKECLSWIGLHMGIGQASIFANASEIDAQYLASGCLIIWASLLI</sequence>
<dbReference type="OrthoDB" id="3525185at2759"/>
<dbReference type="STRING" id="5539.A0A3E2GV53"/>